<evidence type="ECO:0000313" key="9">
    <source>
        <dbReference type="EMBL" id="MCR6544873.1"/>
    </source>
</evidence>
<dbReference type="EMBL" id="JANPWE010000002">
    <property type="protein sequence ID" value="MCR6544873.1"/>
    <property type="molecule type" value="Genomic_DNA"/>
</dbReference>
<comment type="caution">
    <text evidence="9">The sequence shown here is derived from an EMBL/GenBank/DDBJ whole genome shotgun (WGS) entry which is preliminary data.</text>
</comment>
<sequence length="283" mass="32332">MFLVIFLYIAFLAFIGFSLKKAYDFAKMPMHGRWELYPVPKEKGRGEYGGSYLEETKWYEKPRETSLVAEIIDMAKEIIFIKKLFDNQRPFWWLSYSMHLGIYAMIAWLVLLFLAVFIDSSLLNGLIALAGGAGIIMVMIGSIGLLIKRMVNPEFKMYTTGLEYFNLFFLFAVAFTGFLCFITDPMFQYGHDMMGSMLTFSPFAPSALVTLHLVLAGAVIIYIPLTKMSHYVGKFFSFHKVLWDNDPYLPGNEIAEKVAAGKSYKQKGQWSAPHYPGNQKIEN</sequence>
<evidence type="ECO:0000256" key="2">
    <source>
        <dbReference type="ARBA" id="ARBA00022475"/>
    </source>
</evidence>
<evidence type="ECO:0000256" key="3">
    <source>
        <dbReference type="ARBA" id="ARBA00022692"/>
    </source>
</evidence>
<feature type="domain" description="NarG-like" evidence="8">
    <location>
        <begin position="118"/>
        <end position="232"/>
    </location>
</feature>
<keyword evidence="6 7" id="KW-0472">Membrane</keyword>
<evidence type="ECO:0000256" key="1">
    <source>
        <dbReference type="ARBA" id="ARBA00004651"/>
    </source>
</evidence>
<keyword evidence="10" id="KW-1185">Reference proteome</keyword>
<keyword evidence="5 9" id="KW-0560">Oxidoreductase</keyword>
<dbReference type="Pfam" id="PF02665">
    <property type="entry name" value="Nitrate_red_gam"/>
    <property type="match status" value="1"/>
</dbReference>
<reference evidence="9 10" key="1">
    <citation type="submission" date="2022-08" db="EMBL/GenBank/DDBJ databases">
        <title>Proteogenomics of the novel Dehalobacterium formicoaceticum strain EZ94 highlights a key role of methyltransferases during anaerobic dichloromethane degradation.</title>
        <authorList>
            <person name="Wasmund K."/>
        </authorList>
    </citation>
    <scope>NUCLEOTIDE SEQUENCE [LARGE SCALE GENOMIC DNA]</scope>
    <source>
        <strain evidence="9 10">EZ94</strain>
    </source>
</reference>
<dbReference type="InterPro" id="IPR023234">
    <property type="entry name" value="NarG-like_domain"/>
</dbReference>
<dbReference type="RefSeq" id="WP_257912465.1">
    <property type="nucleotide sequence ID" value="NZ_JANPWE010000002.1"/>
</dbReference>
<comment type="subcellular location">
    <subcellularLocation>
        <location evidence="1">Cell membrane</location>
        <topology evidence="1">Multi-pass membrane protein</topology>
    </subcellularLocation>
</comment>
<feature type="transmembrane region" description="Helical" evidence="7">
    <location>
        <begin position="124"/>
        <end position="147"/>
    </location>
</feature>
<evidence type="ECO:0000259" key="8">
    <source>
        <dbReference type="Pfam" id="PF02665"/>
    </source>
</evidence>
<feature type="transmembrane region" description="Helical" evidence="7">
    <location>
        <begin position="207"/>
        <end position="225"/>
    </location>
</feature>
<evidence type="ECO:0000256" key="7">
    <source>
        <dbReference type="SAM" id="Phobius"/>
    </source>
</evidence>
<feature type="transmembrane region" description="Helical" evidence="7">
    <location>
        <begin position="6"/>
        <end position="23"/>
    </location>
</feature>
<organism evidence="9 10">
    <name type="scientific">Dehalobacterium formicoaceticum</name>
    <dbReference type="NCBI Taxonomy" id="51515"/>
    <lineage>
        <taxon>Bacteria</taxon>
        <taxon>Bacillati</taxon>
        <taxon>Bacillota</taxon>
        <taxon>Clostridia</taxon>
        <taxon>Eubacteriales</taxon>
        <taxon>Peptococcaceae</taxon>
        <taxon>Dehalobacterium</taxon>
    </lineage>
</organism>
<accession>A0ABT1Y1Y3</accession>
<gene>
    <name evidence="9" type="ORF">NVS47_04960</name>
</gene>
<proteinExistence type="predicted"/>
<evidence type="ECO:0000313" key="10">
    <source>
        <dbReference type="Proteomes" id="UP001524944"/>
    </source>
</evidence>
<keyword evidence="2" id="KW-1003">Cell membrane</keyword>
<dbReference type="InterPro" id="IPR036197">
    <property type="entry name" value="NarG-like_sf"/>
</dbReference>
<feature type="transmembrane region" description="Helical" evidence="7">
    <location>
        <begin position="91"/>
        <end position="118"/>
    </location>
</feature>
<dbReference type="SUPFAM" id="SSF103501">
    <property type="entry name" value="Respiratory nitrate reductase 1 gamma chain"/>
    <property type="match status" value="1"/>
</dbReference>
<dbReference type="GO" id="GO:0016491">
    <property type="term" value="F:oxidoreductase activity"/>
    <property type="evidence" value="ECO:0007669"/>
    <property type="project" value="UniProtKB-KW"/>
</dbReference>
<protein>
    <submittedName>
        <fullName evidence="9">Respiratory nitrate reductase subunit gamma</fullName>
        <ecNumber evidence="9">1.7.99.4</ecNumber>
    </submittedName>
</protein>
<dbReference type="Gene3D" id="1.20.950.20">
    <property type="entry name" value="Transmembrane di-heme cytochromes, Chain C"/>
    <property type="match status" value="1"/>
</dbReference>
<dbReference type="EC" id="1.7.99.4" evidence="9"/>
<keyword evidence="4 7" id="KW-1133">Transmembrane helix</keyword>
<name>A0ABT1Y1Y3_9FIRM</name>
<evidence type="ECO:0000256" key="4">
    <source>
        <dbReference type="ARBA" id="ARBA00022989"/>
    </source>
</evidence>
<evidence type="ECO:0000256" key="6">
    <source>
        <dbReference type="ARBA" id="ARBA00023136"/>
    </source>
</evidence>
<keyword evidence="3 7" id="KW-0812">Transmembrane</keyword>
<feature type="transmembrane region" description="Helical" evidence="7">
    <location>
        <begin position="167"/>
        <end position="187"/>
    </location>
</feature>
<dbReference type="Proteomes" id="UP001524944">
    <property type="component" value="Unassembled WGS sequence"/>
</dbReference>
<evidence type="ECO:0000256" key="5">
    <source>
        <dbReference type="ARBA" id="ARBA00023002"/>
    </source>
</evidence>